<feature type="transmembrane region" description="Helical" evidence="2">
    <location>
        <begin position="230"/>
        <end position="253"/>
    </location>
</feature>
<dbReference type="Proteomes" id="UP000677016">
    <property type="component" value="Unassembled WGS sequence"/>
</dbReference>
<dbReference type="RefSeq" id="WP_211604319.1">
    <property type="nucleotide sequence ID" value="NZ_JAGSNF010000024.1"/>
</dbReference>
<evidence type="ECO:0000313" key="4">
    <source>
        <dbReference type="Proteomes" id="UP000677016"/>
    </source>
</evidence>
<gene>
    <name evidence="3" type="ORF">KC207_15950</name>
</gene>
<keyword evidence="2" id="KW-1133">Transmembrane helix</keyword>
<keyword evidence="2" id="KW-0812">Transmembrane</keyword>
<feature type="transmembrane region" description="Helical" evidence="2">
    <location>
        <begin position="118"/>
        <end position="135"/>
    </location>
</feature>
<feature type="transmembrane region" description="Helical" evidence="2">
    <location>
        <begin position="95"/>
        <end position="112"/>
    </location>
</feature>
<feature type="transmembrane region" description="Helical" evidence="2">
    <location>
        <begin position="147"/>
        <end position="180"/>
    </location>
</feature>
<feature type="compositionally biased region" description="Low complexity" evidence="1">
    <location>
        <begin position="397"/>
        <end position="429"/>
    </location>
</feature>
<evidence type="ECO:0000256" key="2">
    <source>
        <dbReference type="SAM" id="Phobius"/>
    </source>
</evidence>
<protein>
    <submittedName>
        <fullName evidence="3">Uncharacterized protein</fullName>
    </submittedName>
</protein>
<evidence type="ECO:0000256" key="1">
    <source>
        <dbReference type="SAM" id="MobiDB-lite"/>
    </source>
</evidence>
<dbReference type="AlphaFoldDB" id="A0A941DAN1"/>
<feature type="transmembrane region" description="Helical" evidence="2">
    <location>
        <begin position="364"/>
        <end position="383"/>
    </location>
</feature>
<accession>A0A941DAN1</accession>
<evidence type="ECO:0000313" key="3">
    <source>
        <dbReference type="EMBL" id="MBR7744790.1"/>
    </source>
</evidence>
<sequence length="584" mass="58800">MRPIGLAVDALRGSAPLLDASTTAADPGFLHVPARGWVFAVLLVLGLAGVGTVLAGTYALLEQRPRVPARTRLARSVRAVRAAPSRDRLGSWARHDLVVLAPAVVLVLALRLAAGTDATGPIVGLVVGTLAWFVARRTGAPRWAAAVAVLLAGAAPLAVDGLAVPPAAAVPALLALLLLLRADGGATQSLLGTAVAGVMVLLAPPLVLLVPALVLLLVRRHDGEGRASALVARLCAVLTVVLGAGVLLTARSADVSWTSAGLRLPPAPVTALGLRDLVGSAPLLLAVVAVAVVLGAGLRSVRPLSVVVLLGAVAAAAGGPDRARVVASVLPLVAVLVAGVAAGVWRYRPTRLAGRDVHRSGGMLLVGAAGVVVGLAVATWAPAPGDGTSLVSATSRGTEPSAAGPSPSSTSPASPTPEVTSTPQATPEPQTTPEPRPTASTDPGPGSGEPSPGPLMTASPDGQEPMAAAEAGRQLAENPAITTTTQARRTLRAGEVDPRVLVVLATLAARYELTVEDFADPSADGRRSVRIGTVDGRLALASSPEAGDLARSATAFNDPFRPRASYEPIPGGLRLLTLTFPEPT</sequence>
<feature type="transmembrane region" description="Helical" evidence="2">
    <location>
        <begin position="325"/>
        <end position="344"/>
    </location>
</feature>
<feature type="region of interest" description="Disordered" evidence="1">
    <location>
        <begin position="384"/>
        <end position="480"/>
    </location>
</feature>
<dbReference type="EMBL" id="JAGSNF010000024">
    <property type="protein sequence ID" value="MBR7744790.1"/>
    <property type="molecule type" value="Genomic_DNA"/>
</dbReference>
<feature type="transmembrane region" description="Helical" evidence="2">
    <location>
        <begin position="301"/>
        <end position="319"/>
    </location>
</feature>
<feature type="transmembrane region" description="Helical" evidence="2">
    <location>
        <begin position="192"/>
        <end position="218"/>
    </location>
</feature>
<proteinExistence type="predicted"/>
<feature type="transmembrane region" description="Helical" evidence="2">
    <location>
        <begin position="273"/>
        <end position="294"/>
    </location>
</feature>
<feature type="transmembrane region" description="Helical" evidence="2">
    <location>
        <begin position="37"/>
        <end position="61"/>
    </location>
</feature>
<keyword evidence="2" id="KW-0472">Membrane</keyword>
<comment type="caution">
    <text evidence="3">The sequence shown here is derived from an EMBL/GenBank/DDBJ whole genome shotgun (WGS) entry which is preliminary data.</text>
</comment>
<organism evidence="3 4">
    <name type="scientific">Phycicoccus avicenniae</name>
    <dbReference type="NCBI Taxonomy" id="2828860"/>
    <lineage>
        <taxon>Bacteria</taxon>
        <taxon>Bacillati</taxon>
        <taxon>Actinomycetota</taxon>
        <taxon>Actinomycetes</taxon>
        <taxon>Micrococcales</taxon>
        <taxon>Intrasporangiaceae</taxon>
        <taxon>Phycicoccus</taxon>
    </lineage>
</organism>
<keyword evidence="4" id="KW-1185">Reference proteome</keyword>
<name>A0A941DAN1_9MICO</name>
<reference evidence="3" key="1">
    <citation type="submission" date="2021-04" db="EMBL/GenBank/DDBJ databases">
        <title>Phycicoccus avicenniae sp. nov., a novel endophytic actinomycetes isolated from branch of Avicennia mariana.</title>
        <authorList>
            <person name="Tuo L."/>
        </authorList>
    </citation>
    <scope>NUCLEOTIDE SEQUENCE</scope>
    <source>
        <strain evidence="3">BSK3Z-2</strain>
    </source>
</reference>